<evidence type="ECO:0000313" key="3">
    <source>
        <dbReference type="EMBL" id="KQC31709.1"/>
    </source>
</evidence>
<dbReference type="SUPFAM" id="SSF51161">
    <property type="entry name" value="Trimeric LpxA-like enzymes"/>
    <property type="match status" value="1"/>
</dbReference>
<dbReference type="PATRIC" id="fig|1547436.3.peg.2002"/>
<dbReference type="InterPro" id="IPR051159">
    <property type="entry name" value="Hexapeptide_acetyltransf"/>
</dbReference>
<keyword evidence="2 3" id="KW-0808">Transferase</keyword>
<dbReference type="STRING" id="346185.AAY42_09740"/>
<dbReference type="Pfam" id="PF14602">
    <property type="entry name" value="Hexapep_2"/>
    <property type="match status" value="1"/>
</dbReference>
<accession>A0A0Q1CL29</accession>
<dbReference type="PANTHER" id="PTHR23416:SF23">
    <property type="entry name" value="ACETYLTRANSFERASE C18B11.09C-RELATED"/>
    <property type="match status" value="1"/>
</dbReference>
<dbReference type="AlphaFoldDB" id="A0A0Q1CL29"/>
<dbReference type="EMBL" id="LCTZ01000002">
    <property type="protein sequence ID" value="KQC31709.1"/>
    <property type="molecule type" value="Genomic_DNA"/>
</dbReference>
<comment type="similarity">
    <text evidence="1">Belongs to the transferase hexapeptide repeat family.</text>
</comment>
<dbReference type="GO" id="GO:0008374">
    <property type="term" value="F:O-acyltransferase activity"/>
    <property type="evidence" value="ECO:0007669"/>
    <property type="project" value="TreeGrafter"/>
</dbReference>
<sequence length="212" mass="23311">MGLKDKIKNSEGIKKFVHWLLVPKNQARPRLWVKWFVNPFYHKKGRGATIRRRTRVDVLPWNSFELGTNSTIEDFSTINNGVGAVKIGNRTRIGLGNTIIGPVSIGDDVRLAQNVVLSGLNHNYEDISQPIHAQGVSTAKIIVEKETWIGANSVVVAGVIIGKHCIIAGGSVVTKDIPDYSVAVGNPARVVKTYNHDTGEWERAIKKDLVAV</sequence>
<evidence type="ECO:0000256" key="1">
    <source>
        <dbReference type="ARBA" id="ARBA00007274"/>
    </source>
</evidence>
<comment type="caution">
    <text evidence="3">The sequence shown here is derived from an EMBL/GenBank/DDBJ whole genome shotgun (WGS) entry which is preliminary data.</text>
</comment>
<evidence type="ECO:0000313" key="4">
    <source>
        <dbReference type="Proteomes" id="UP000050827"/>
    </source>
</evidence>
<dbReference type="GO" id="GO:0005829">
    <property type="term" value="C:cytosol"/>
    <property type="evidence" value="ECO:0007669"/>
    <property type="project" value="TreeGrafter"/>
</dbReference>
<evidence type="ECO:0000256" key="2">
    <source>
        <dbReference type="ARBA" id="ARBA00022679"/>
    </source>
</evidence>
<dbReference type="Gene3D" id="2.160.10.10">
    <property type="entry name" value="Hexapeptide repeat proteins"/>
    <property type="match status" value="1"/>
</dbReference>
<name>A0A0Q1CL29_9FLAO</name>
<dbReference type="Proteomes" id="UP000050827">
    <property type="component" value="Unassembled WGS sequence"/>
</dbReference>
<dbReference type="InterPro" id="IPR011004">
    <property type="entry name" value="Trimer_LpxA-like_sf"/>
</dbReference>
<reference evidence="3 4" key="1">
    <citation type="submission" date="2015-04" db="EMBL/GenBank/DDBJ databases">
        <title>Complete genome of flavobacterium.</title>
        <authorList>
            <person name="Kwon Y.M."/>
            <person name="Kim S.-J."/>
        </authorList>
    </citation>
    <scope>NUCLEOTIDE SEQUENCE [LARGE SCALE GENOMIC DNA]</scope>
    <source>
        <strain evidence="3 4">DK169</strain>
    </source>
</reference>
<organism evidence="3 4">
    <name type="scientific">Flagellimonas eckloniae</name>
    <dbReference type="NCBI Taxonomy" id="346185"/>
    <lineage>
        <taxon>Bacteria</taxon>
        <taxon>Pseudomonadati</taxon>
        <taxon>Bacteroidota</taxon>
        <taxon>Flavobacteriia</taxon>
        <taxon>Flavobacteriales</taxon>
        <taxon>Flavobacteriaceae</taxon>
        <taxon>Flagellimonas</taxon>
    </lineage>
</organism>
<dbReference type="Pfam" id="PF00132">
    <property type="entry name" value="Hexapep"/>
    <property type="match status" value="1"/>
</dbReference>
<protein>
    <submittedName>
        <fullName evidence="3">Acetyltransferase</fullName>
    </submittedName>
</protein>
<dbReference type="PANTHER" id="PTHR23416">
    <property type="entry name" value="SIALIC ACID SYNTHASE-RELATED"/>
    <property type="match status" value="1"/>
</dbReference>
<gene>
    <name evidence="3" type="ORF">AAY42_09740</name>
</gene>
<dbReference type="OrthoDB" id="9801697at2"/>
<dbReference type="CDD" id="cd04647">
    <property type="entry name" value="LbH_MAT_like"/>
    <property type="match status" value="1"/>
</dbReference>
<dbReference type="InterPro" id="IPR001451">
    <property type="entry name" value="Hexapep"/>
</dbReference>
<keyword evidence="4" id="KW-1185">Reference proteome</keyword>
<proteinExistence type="inferred from homology"/>